<reference evidence="1" key="1">
    <citation type="submission" date="2014-11" db="EMBL/GenBank/DDBJ databases">
        <authorList>
            <person name="Amaro Gonzalez C."/>
        </authorList>
    </citation>
    <scope>NUCLEOTIDE SEQUENCE</scope>
</reference>
<organism evidence="1">
    <name type="scientific">Anguilla anguilla</name>
    <name type="common">European freshwater eel</name>
    <name type="synonym">Muraena anguilla</name>
    <dbReference type="NCBI Taxonomy" id="7936"/>
    <lineage>
        <taxon>Eukaryota</taxon>
        <taxon>Metazoa</taxon>
        <taxon>Chordata</taxon>
        <taxon>Craniata</taxon>
        <taxon>Vertebrata</taxon>
        <taxon>Euteleostomi</taxon>
        <taxon>Actinopterygii</taxon>
        <taxon>Neopterygii</taxon>
        <taxon>Teleostei</taxon>
        <taxon>Anguilliformes</taxon>
        <taxon>Anguillidae</taxon>
        <taxon>Anguilla</taxon>
    </lineage>
</organism>
<name>A0A0E9R3J7_ANGAN</name>
<dbReference type="EMBL" id="GBXM01085522">
    <property type="protein sequence ID" value="JAH23055.1"/>
    <property type="molecule type" value="Transcribed_RNA"/>
</dbReference>
<evidence type="ECO:0000313" key="1">
    <source>
        <dbReference type="EMBL" id="JAH23055.1"/>
    </source>
</evidence>
<accession>A0A0E9R3J7</accession>
<reference evidence="1" key="2">
    <citation type="journal article" date="2015" name="Fish Shellfish Immunol.">
        <title>Early steps in the European eel (Anguilla anguilla)-Vibrio vulnificus interaction in the gills: Role of the RtxA13 toxin.</title>
        <authorList>
            <person name="Callol A."/>
            <person name="Pajuelo D."/>
            <person name="Ebbesson L."/>
            <person name="Teles M."/>
            <person name="MacKenzie S."/>
            <person name="Amaro C."/>
        </authorList>
    </citation>
    <scope>NUCLEOTIDE SEQUENCE</scope>
</reference>
<proteinExistence type="predicted"/>
<sequence length="36" mass="4569">MFQFFLYFVNNKINVLKLQRLPIFYMSNDYYFVTHN</sequence>
<dbReference type="AlphaFoldDB" id="A0A0E9R3J7"/>
<protein>
    <submittedName>
        <fullName evidence="1">Uncharacterized protein</fullName>
    </submittedName>
</protein>